<gene>
    <name evidence="3" type="primary">NPAT</name>
    <name evidence="3" type="ORF">AMEX_G21572</name>
</gene>
<evidence type="ECO:0000259" key="2">
    <source>
        <dbReference type="Pfam" id="PF15712"/>
    </source>
</evidence>
<dbReference type="PANTHER" id="PTHR15087:SF14">
    <property type="entry name" value="PROTEIN NPAT"/>
    <property type="match status" value="1"/>
</dbReference>
<feature type="compositionally biased region" description="Polar residues" evidence="1">
    <location>
        <begin position="1045"/>
        <end position="1054"/>
    </location>
</feature>
<feature type="compositionally biased region" description="Polar residues" evidence="1">
    <location>
        <begin position="1100"/>
        <end position="1116"/>
    </location>
</feature>
<evidence type="ECO:0000313" key="3">
    <source>
        <dbReference type="EMBL" id="KAG9265202.1"/>
    </source>
</evidence>
<organism evidence="3 4">
    <name type="scientific">Astyanax mexicanus</name>
    <name type="common">Blind cave fish</name>
    <name type="synonym">Astyanax fasciatus mexicanus</name>
    <dbReference type="NCBI Taxonomy" id="7994"/>
    <lineage>
        <taxon>Eukaryota</taxon>
        <taxon>Metazoa</taxon>
        <taxon>Chordata</taxon>
        <taxon>Craniata</taxon>
        <taxon>Vertebrata</taxon>
        <taxon>Euteleostomi</taxon>
        <taxon>Actinopterygii</taxon>
        <taxon>Neopterygii</taxon>
        <taxon>Teleostei</taxon>
        <taxon>Ostariophysi</taxon>
        <taxon>Characiformes</taxon>
        <taxon>Characoidei</taxon>
        <taxon>Acestrorhamphidae</taxon>
        <taxon>Acestrorhamphinae</taxon>
        <taxon>Astyanax</taxon>
    </lineage>
</organism>
<feature type="region of interest" description="Disordered" evidence="1">
    <location>
        <begin position="121"/>
        <end position="143"/>
    </location>
</feature>
<feature type="compositionally biased region" description="Polar residues" evidence="1">
    <location>
        <begin position="494"/>
        <end position="529"/>
    </location>
</feature>
<feature type="compositionally biased region" description="Polar residues" evidence="1">
    <location>
        <begin position="226"/>
        <end position="236"/>
    </location>
</feature>
<proteinExistence type="predicted"/>
<dbReference type="GO" id="GO:0005634">
    <property type="term" value="C:nucleus"/>
    <property type="evidence" value="ECO:0007669"/>
    <property type="project" value="TreeGrafter"/>
</dbReference>
<dbReference type="GO" id="GO:0003712">
    <property type="term" value="F:transcription coregulator activity"/>
    <property type="evidence" value="ECO:0007669"/>
    <property type="project" value="TreeGrafter"/>
</dbReference>
<feature type="region of interest" description="Disordered" evidence="1">
    <location>
        <begin position="193"/>
        <end position="236"/>
    </location>
</feature>
<feature type="region of interest" description="Disordered" evidence="1">
    <location>
        <begin position="625"/>
        <end position="644"/>
    </location>
</feature>
<feature type="region of interest" description="Disordered" evidence="1">
    <location>
        <begin position="1013"/>
        <end position="1206"/>
    </location>
</feature>
<feature type="compositionally biased region" description="Low complexity" evidence="1">
    <location>
        <begin position="885"/>
        <end position="898"/>
    </location>
</feature>
<dbReference type="KEGG" id="amex:103026795"/>
<feature type="domain" description="Protein NPAT C-terminal" evidence="2">
    <location>
        <begin position="890"/>
        <end position="1301"/>
    </location>
</feature>
<feature type="region of interest" description="Disordered" evidence="1">
    <location>
        <begin position="866"/>
        <end position="909"/>
    </location>
</feature>
<reference evidence="3 4" key="1">
    <citation type="submission" date="2021-07" db="EMBL/GenBank/DDBJ databases">
        <authorList>
            <person name="Imarazene B."/>
            <person name="Zahm M."/>
            <person name="Klopp C."/>
            <person name="Cabau C."/>
            <person name="Beille S."/>
            <person name="Jouanno E."/>
            <person name="Castinel A."/>
            <person name="Lluch J."/>
            <person name="Gil L."/>
            <person name="Kuchtly C."/>
            <person name="Lopez Roques C."/>
            <person name="Donnadieu C."/>
            <person name="Parrinello H."/>
            <person name="Journot L."/>
            <person name="Du K."/>
            <person name="Schartl M."/>
            <person name="Retaux S."/>
            <person name="Guiguen Y."/>
        </authorList>
    </citation>
    <scope>NUCLEOTIDE SEQUENCE [LARGE SCALE GENOMIC DNA]</scope>
    <source>
        <strain evidence="3">Pach_M1</strain>
        <tissue evidence="3">Testis</tissue>
    </source>
</reference>
<dbReference type="PANTHER" id="PTHR15087">
    <property type="entry name" value="PROTEIN NPAT"/>
    <property type="match status" value="1"/>
</dbReference>
<dbReference type="GeneID" id="103026795"/>
<feature type="compositionally biased region" description="Polar residues" evidence="1">
    <location>
        <begin position="1013"/>
        <end position="1035"/>
    </location>
</feature>
<name>A0A8T2L5I2_ASTMX</name>
<feature type="compositionally biased region" description="Polar residues" evidence="1">
    <location>
        <begin position="410"/>
        <end position="420"/>
    </location>
</feature>
<feature type="region of interest" description="Disordered" evidence="1">
    <location>
        <begin position="342"/>
        <end position="535"/>
    </location>
</feature>
<dbReference type="Pfam" id="PF15712">
    <property type="entry name" value="NPAT_C"/>
    <property type="match status" value="1"/>
</dbReference>
<dbReference type="InterPro" id="IPR006594">
    <property type="entry name" value="LisH"/>
</dbReference>
<dbReference type="InterPro" id="IPR052850">
    <property type="entry name" value="NPAT_LisH"/>
</dbReference>
<dbReference type="PROSITE" id="PS50896">
    <property type="entry name" value="LISH"/>
    <property type="match status" value="1"/>
</dbReference>
<evidence type="ECO:0000256" key="1">
    <source>
        <dbReference type="SAM" id="MobiDB-lite"/>
    </source>
</evidence>
<comment type="caution">
    <text evidence="3">The sequence shown here is derived from an EMBL/GenBank/DDBJ whole genome shotgun (WGS) entry which is preliminary data.</text>
</comment>
<feature type="region of interest" description="Disordered" evidence="1">
    <location>
        <begin position="988"/>
        <end position="1007"/>
    </location>
</feature>
<feature type="compositionally biased region" description="Low complexity" evidence="1">
    <location>
        <begin position="625"/>
        <end position="634"/>
    </location>
</feature>
<dbReference type="Proteomes" id="UP000752171">
    <property type="component" value="Unassembled WGS sequence"/>
</dbReference>
<feature type="region of interest" description="Disordered" evidence="1">
    <location>
        <begin position="922"/>
        <end position="978"/>
    </location>
</feature>
<dbReference type="CTD" id="4863"/>
<feature type="compositionally biased region" description="Polar residues" evidence="1">
    <location>
        <begin position="1125"/>
        <end position="1135"/>
    </location>
</feature>
<evidence type="ECO:0000313" key="4">
    <source>
        <dbReference type="Proteomes" id="UP000752171"/>
    </source>
</evidence>
<dbReference type="OrthoDB" id="6287635at2759"/>
<dbReference type="InterPro" id="IPR031442">
    <property type="entry name" value="NPAT_C"/>
</dbReference>
<feature type="compositionally biased region" description="Polar residues" evidence="1">
    <location>
        <begin position="922"/>
        <end position="951"/>
    </location>
</feature>
<feature type="compositionally biased region" description="Polar residues" evidence="1">
    <location>
        <begin position="1062"/>
        <end position="1071"/>
    </location>
</feature>
<feature type="compositionally biased region" description="Basic and acidic residues" evidence="1">
    <location>
        <begin position="952"/>
        <end position="963"/>
    </location>
</feature>
<sequence>MLLPSDVARLVLGYLQQEGLSSTSRAFILESPNLREYAEHSSDDGAIPACVFSLFGKNLTTILNEYVAARAKETCQENQIPAMMTSLWKKLDFTLNQIKSMQNSPAVQQIQRLRTQNSIQNRRCQRNLSTSQTSSTEGLSVSTPRNCVASPIAAPQGMLGHSTPVCYTSQQTRPSTISLSQPGDSTLQIILPDQRFTPGPLSPARRKCDSPRRRGGGQSGTSRSSAVPSTLSVETQSQEAVTENLSQMVIENAREKILNDRSLQEKLAENINKILASSDNSPQISKAACSAVEQEQSIDEILGLQGEIHMTDDAIQDILEHTESDPAFQALFDLFDYGKTKTAEDSEPAGESFSNSTQESDETGHADSATDTGTGHEDSTSGTETTTRKLRSKNVPESKNKKKSSVSPNTGRLATASQSRSLRKRTEATKGSTPAKKGTSKSKVSVCDKQTRPSCSKSKRQLNNKADIQSTSSASLSEEGTSMVIDEQSDEMSETLSPQKVFQPVLQESSSINSKATNVKTSKGTSASSIHAKPTPGVAAEAEKQRTALLSAKQNCSTPVAPKISGQSTVEPLLHKQTHNTDVLNKISSQQPATNKVFLPATEGNDTGLKQTMLSTSKGINPLSAATPTPSATACVPQSQTTAEPDPNKIVALKIIISDEQEEQNNESALNQAVSSISEERIPTIFLSSPAKSPAKVLSAPTSSITPEETAQAVSSLQGVDATGAPILSIQNAPQPSPARPLSVAGQETGFIQLLSTNTAIGGQSSFFVVTDPTVAQGSASSASQLVATPPRSRAVVTMAANVSQTFSPASAIIISSPVQPVLQNMAVPVSVFGQSNTGNVTVLPNQMLALPGPTLVNQPARGVAKPKLMPKDSADLGKNGKHGSNQVSNSSQSSEQVKTASGASPSHRRILCFDETTGQANTASTCASSGVQDRSRTGQIQPCSLASSGAQKRDSSGTRDSQKAVVHQQQKEHKKSMQNEINTNQAAGVSISPNNSTQQDLQSQLVSNREANLTVSQDTSQSLKCTTQPTSHKPTTVRKDTSQKESVQVTPQKSPEEPPKISTSQDSPGITANKENEVDGDQRQLAAPSAPTARPSTPVSQSMSNKPSSKTSPLTKQAIEMLQDIQSQSPTATTPRRKGTGCLDLPLPRTPGSGRLQEDFMEGLRTPSRQRLGRDAEGTPRQLAPPATPDIPSCSPASEAGSENSINMAAHTLMILSRAARTGGPLKDSLRQEEAGLAKTSASKGKKRKHTEPSPSAKKELQLSGSSGSKKKSKKQKKLLDSFPHDLDVDKFLSSLHYDE</sequence>
<feature type="compositionally biased region" description="Polar residues" evidence="1">
    <location>
        <begin position="463"/>
        <end position="480"/>
    </location>
</feature>
<feature type="compositionally biased region" description="Low complexity" evidence="1">
    <location>
        <begin position="1087"/>
        <end position="1099"/>
    </location>
</feature>
<dbReference type="EMBL" id="JAICCE010000018">
    <property type="protein sequence ID" value="KAG9265202.1"/>
    <property type="molecule type" value="Genomic_DNA"/>
</dbReference>
<protein>
    <submittedName>
        <fullName evidence="3">Protein NPAT isoform X1</fullName>
    </submittedName>
</protein>
<accession>A0A8T2L5I2</accession>
<feature type="region of interest" description="Disordered" evidence="1">
    <location>
        <begin position="1225"/>
        <end position="1282"/>
    </location>
</feature>